<proteinExistence type="predicted"/>
<dbReference type="Pfam" id="PF06804">
    <property type="entry name" value="Lipoprotein_18"/>
    <property type="match status" value="1"/>
</dbReference>
<dbReference type="Gene3D" id="3.30.530.50">
    <property type="match status" value="1"/>
</dbReference>
<dbReference type="PROSITE" id="PS51257">
    <property type="entry name" value="PROKAR_LIPOPROTEIN"/>
    <property type="match status" value="1"/>
</dbReference>
<sequence length="352" mass="39152">MQYWIKSSLAVGVLLSLSGCSIFINDAHHPRNYRANQPVQVPASLQAPSQDPDFKMDVAQYQAAEEPIGYRPPQQVLTVAQGTWIEEGDKVPRVFFDKNDGITDLSASIWQAVNGALQTLGTQVSTKDEAKREVVSGWVALIKPADGWFWEDLKAPSEQKFKFTLVQQEHQRTASLIAELVDYRSDDVPLTDLLKQQLEVRALNAVVAEYDYEYRLLQSNVRRTEGQLAFNVGFDKAGNAAIVASVPFERVFDRLSTVLEELSFSVDKINVDEATMNVRYDKPTDSVWDSIWGDDTPALPIESGEYQLSIAANQDGSSVITWRDGKGQLLDTATVQALQQGLLAAVQQKDVN</sequence>
<dbReference type="InterPro" id="IPR010653">
    <property type="entry name" value="NlpB/DapX"/>
</dbReference>
<dbReference type="Proteomes" id="UP001595453">
    <property type="component" value="Unassembled WGS sequence"/>
</dbReference>
<name>A0ABV7CI02_9GAMM</name>
<dbReference type="Gene3D" id="3.30.310.170">
    <property type="entry name" value="Outer membrane protein assembly factor BamC"/>
    <property type="match status" value="1"/>
</dbReference>
<comment type="caution">
    <text evidence="1">The sequence shown here is derived from an EMBL/GenBank/DDBJ whole genome shotgun (WGS) entry which is preliminary data.</text>
</comment>
<dbReference type="EMBL" id="JBHRSD010000011">
    <property type="protein sequence ID" value="MFC3032218.1"/>
    <property type="molecule type" value="Genomic_DNA"/>
</dbReference>
<accession>A0ABV7CI02</accession>
<dbReference type="RefSeq" id="WP_377122380.1">
    <property type="nucleotide sequence ID" value="NZ_JBHRSD010000011.1"/>
</dbReference>
<evidence type="ECO:0000313" key="1">
    <source>
        <dbReference type="EMBL" id="MFC3032218.1"/>
    </source>
</evidence>
<evidence type="ECO:0000313" key="2">
    <source>
        <dbReference type="Proteomes" id="UP001595453"/>
    </source>
</evidence>
<organism evidence="1 2">
    <name type="scientific">Pseudoalteromonas fenneropenaei</name>
    <dbReference type="NCBI Taxonomy" id="1737459"/>
    <lineage>
        <taxon>Bacteria</taxon>
        <taxon>Pseudomonadati</taxon>
        <taxon>Pseudomonadota</taxon>
        <taxon>Gammaproteobacteria</taxon>
        <taxon>Alteromonadales</taxon>
        <taxon>Pseudoalteromonadaceae</taxon>
        <taxon>Pseudoalteromonas</taxon>
    </lineage>
</organism>
<keyword evidence="2" id="KW-1185">Reference proteome</keyword>
<gene>
    <name evidence="1" type="primary">bamC</name>
    <name evidence="1" type="ORF">ACFOEE_06780</name>
</gene>
<reference evidence="2" key="1">
    <citation type="journal article" date="2019" name="Int. J. Syst. Evol. Microbiol.">
        <title>The Global Catalogue of Microorganisms (GCM) 10K type strain sequencing project: providing services to taxonomists for standard genome sequencing and annotation.</title>
        <authorList>
            <consortium name="The Broad Institute Genomics Platform"/>
            <consortium name="The Broad Institute Genome Sequencing Center for Infectious Disease"/>
            <person name="Wu L."/>
            <person name="Ma J."/>
        </authorList>
    </citation>
    <scope>NUCLEOTIDE SEQUENCE [LARGE SCALE GENOMIC DNA]</scope>
    <source>
        <strain evidence="2">KCTC 42730</strain>
    </source>
</reference>
<dbReference type="InterPro" id="IPR042268">
    <property type="entry name" value="BamC_C"/>
</dbReference>
<protein>
    <submittedName>
        <fullName evidence="1">Outer membrane protein assembly factor BamC</fullName>
    </submittedName>
</protein>